<comment type="caution">
    <text evidence="2">The sequence shown here is derived from an EMBL/GenBank/DDBJ whole genome shotgun (WGS) entry which is preliminary data.</text>
</comment>
<keyword evidence="3" id="KW-1185">Reference proteome</keyword>
<evidence type="ECO:0000313" key="3">
    <source>
        <dbReference type="Proteomes" id="UP000318422"/>
    </source>
</evidence>
<feature type="domain" description="Bacteriophage T5 Orf172 DNA-binding" evidence="1">
    <location>
        <begin position="13"/>
        <end position="96"/>
    </location>
</feature>
<dbReference type="InterPro" id="IPR018306">
    <property type="entry name" value="Phage_T5_Orf172_DNA-bd"/>
</dbReference>
<protein>
    <recommendedName>
        <fullName evidence="1">Bacteriophage T5 Orf172 DNA-binding domain-containing protein</fullName>
    </recommendedName>
</protein>
<evidence type="ECO:0000259" key="1">
    <source>
        <dbReference type="SMART" id="SM00974"/>
    </source>
</evidence>
<dbReference type="Proteomes" id="UP000318422">
    <property type="component" value="Unassembled WGS sequence"/>
</dbReference>
<dbReference type="Pfam" id="PF13455">
    <property type="entry name" value="MUG113"/>
    <property type="match status" value="1"/>
</dbReference>
<name>A0A4Y4CVP2_ZOORA</name>
<proteinExistence type="predicted"/>
<sequence>MSMPKIIYVLKNEVMPGLVKIGLTTDSVESRIASLSTATGVPLPFECHFAAEIPDGVNLEKLEKTLHQLFAERRINPKREFFKVEPEKIVLALSIGGFKEVTPGKTNIDPVEVEAMEKLKEQRRARINLSPLGIEPGAELVLSRDEDVKAFVVPNNKVSYKGEVMSLSAAALKALQEMGYKSTTVSGSGYWMFDGELLDERRVRLEAQQFENQP</sequence>
<dbReference type="EMBL" id="BJNV01000027">
    <property type="protein sequence ID" value="GEC95829.1"/>
    <property type="molecule type" value="Genomic_DNA"/>
</dbReference>
<organism evidence="2 3">
    <name type="scientific">Zoogloea ramigera</name>
    <dbReference type="NCBI Taxonomy" id="350"/>
    <lineage>
        <taxon>Bacteria</taxon>
        <taxon>Pseudomonadati</taxon>
        <taxon>Pseudomonadota</taxon>
        <taxon>Betaproteobacteria</taxon>
        <taxon>Rhodocyclales</taxon>
        <taxon>Zoogloeaceae</taxon>
        <taxon>Zoogloea</taxon>
    </lineage>
</organism>
<accession>A0A4Y4CVP2</accession>
<evidence type="ECO:0000313" key="2">
    <source>
        <dbReference type="EMBL" id="GEC95829.1"/>
    </source>
</evidence>
<dbReference type="SMART" id="SM00974">
    <property type="entry name" value="T5orf172"/>
    <property type="match status" value="1"/>
</dbReference>
<dbReference type="AlphaFoldDB" id="A0A4Y4CVP2"/>
<reference evidence="2 3" key="1">
    <citation type="submission" date="2019-06" db="EMBL/GenBank/DDBJ databases">
        <title>Whole genome shotgun sequence of Zoogloea ramigera NBRC 15342.</title>
        <authorList>
            <person name="Hosoyama A."/>
            <person name="Uohara A."/>
            <person name="Ohji S."/>
            <person name="Ichikawa N."/>
        </authorList>
    </citation>
    <scope>NUCLEOTIDE SEQUENCE [LARGE SCALE GENOMIC DNA]</scope>
    <source>
        <strain evidence="2 3">NBRC 15342</strain>
    </source>
</reference>
<gene>
    <name evidence="2" type="ORF">ZRA01_19020</name>
</gene>